<accession>H2C388</accession>
<dbReference type="AlphaFoldDB" id="H2C388"/>
<dbReference type="EMBL" id="JH597761">
    <property type="protein sequence ID" value="EHP70709.1"/>
    <property type="molecule type" value="Genomic_DNA"/>
</dbReference>
<gene>
    <name evidence="1" type="ORF">MetMK1DRAFT_00012120</name>
</gene>
<dbReference type="STRING" id="671065.MetMK1DRAFT_00012120"/>
<protein>
    <submittedName>
        <fullName evidence="1">Uncharacterized protein</fullName>
    </submittedName>
</protein>
<evidence type="ECO:0000313" key="1">
    <source>
        <dbReference type="EMBL" id="EHP70709.1"/>
    </source>
</evidence>
<proteinExistence type="predicted"/>
<evidence type="ECO:0000313" key="2">
    <source>
        <dbReference type="Proteomes" id="UP000003980"/>
    </source>
</evidence>
<reference evidence="1 2" key="1">
    <citation type="submission" date="2012-01" db="EMBL/GenBank/DDBJ databases">
        <title>Improved High-Quality Draft sequence of Metallosphaera yellowstonensis MK1.</title>
        <authorList>
            <consortium name="US DOE Joint Genome Institute"/>
            <person name="Lucas S."/>
            <person name="Han J."/>
            <person name="Cheng J.-F."/>
            <person name="Goodwin L."/>
            <person name="Pitluck S."/>
            <person name="Peters L."/>
            <person name="Teshima H."/>
            <person name="Detter J.C."/>
            <person name="Han C."/>
            <person name="Tapia R."/>
            <person name="Land M."/>
            <person name="Hauser L."/>
            <person name="Kyrpides N."/>
            <person name="Kozubal M."/>
            <person name="Macur R.E."/>
            <person name="Jay Z."/>
            <person name="Inskeep W."/>
            <person name="Woyke T."/>
        </authorList>
    </citation>
    <scope>NUCLEOTIDE SEQUENCE [LARGE SCALE GENOMIC DNA]</scope>
    <source>
        <strain evidence="1 2">MK1</strain>
    </source>
</reference>
<organism evidence="1 2">
    <name type="scientific">Metallosphaera yellowstonensis MK1</name>
    <dbReference type="NCBI Taxonomy" id="671065"/>
    <lineage>
        <taxon>Archaea</taxon>
        <taxon>Thermoproteota</taxon>
        <taxon>Thermoprotei</taxon>
        <taxon>Sulfolobales</taxon>
        <taxon>Sulfolobaceae</taxon>
        <taxon>Metallosphaera</taxon>
    </lineage>
</organism>
<name>H2C388_9CREN</name>
<dbReference type="Proteomes" id="UP000003980">
    <property type="component" value="Unassembled WGS sequence"/>
</dbReference>
<dbReference type="HOGENOM" id="CLU_2839443_0_0_2"/>
<sequence>MGNDRWVVWSINETVFHEFSIKLTKYLGAERRTKGVYELWDLILTTMGVSQIPYVIETVTLLRNY</sequence>
<keyword evidence="2" id="KW-1185">Reference proteome</keyword>